<sequence length="275" mass="31285">MQVEQNSIVEHGSPRLPPELERTIFELAARSSPGRVPSLMLIAWRVKSWLEPLLYRVMCISSTSNAQQSPLDAAEYLFLQTIEVSPTSAIVDAILQACPHITHLFSSLPLKSNLKALESIHCLRRLTVNTTRLFFDHPFDFTHPLFLNLTHLELTDKPRRLEAPLYARLTEIPNLTHICFNAVRLFSVVYPLLASSTRLQLIVLLSTVEKHTQDKAVIHPQPRMDDRFVHTDQTNFRADRLGPASGAGDYWERAEEFVAARRAGTITWPPSLMWT</sequence>
<protein>
    <submittedName>
        <fullName evidence="1">Uncharacterized protein</fullName>
    </submittedName>
</protein>
<keyword evidence="2" id="KW-1185">Reference proteome</keyword>
<dbReference type="EMBL" id="JARIHO010000074">
    <property type="protein sequence ID" value="KAJ7311696.1"/>
    <property type="molecule type" value="Genomic_DNA"/>
</dbReference>
<organism evidence="1 2">
    <name type="scientific">Mycena albidolilacea</name>
    <dbReference type="NCBI Taxonomy" id="1033008"/>
    <lineage>
        <taxon>Eukaryota</taxon>
        <taxon>Fungi</taxon>
        <taxon>Dikarya</taxon>
        <taxon>Basidiomycota</taxon>
        <taxon>Agaricomycotina</taxon>
        <taxon>Agaricomycetes</taxon>
        <taxon>Agaricomycetidae</taxon>
        <taxon>Agaricales</taxon>
        <taxon>Marasmiineae</taxon>
        <taxon>Mycenaceae</taxon>
        <taxon>Mycena</taxon>
    </lineage>
</organism>
<dbReference type="Proteomes" id="UP001218218">
    <property type="component" value="Unassembled WGS sequence"/>
</dbReference>
<name>A0AAD6Z8W4_9AGAR</name>
<accession>A0AAD6Z8W4</accession>
<proteinExistence type="predicted"/>
<evidence type="ECO:0000313" key="2">
    <source>
        <dbReference type="Proteomes" id="UP001218218"/>
    </source>
</evidence>
<dbReference type="AlphaFoldDB" id="A0AAD6Z8W4"/>
<comment type="caution">
    <text evidence="1">The sequence shown here is derived from an EMBL/GenBank/DDBJ whole genome shotgun (WGS) entry which is preliminary data.</text>
</comment>
<dbReference type="SUPFAM" id="SSF52047">
    <property type="entry name" value="RNI-like"/>
    <property type="match status" value="1"/>
</dbReference>
<evidence type="ECO:0000313" key="1">
    <source>
        <dbReference type="EMBL" id="KAJ7311696.1"/>
    </source>
</evidence>
<reference evidence="1" key="1">
    <citation type="submission" date="2023-03" db="EMBL/GenBank/DDBJ databases">
        <title>Massive genome expansion in bonnet fungi (Mycena s.s.) driven by repeated elements and novel gene families across ecological guilds.</title>
        <authorList>
            <consortium name="Lawrence Berkeley National Laboratory"/>
            <person name="Harder C.B."/>
            <person name="Miyauchi S."/>
            <person name="Viragh M."/>
            <person name="Kuo A."/>
            <person name="Thoen E."/>
            <person name="Andreopoulos B."/>
            <person name="Lu D."/>
            <person name="Skrede I."/>
            <person name="Drula E."/>
            <person name="Henrissat B."/>
            <person name="Morin E."/>
            <person name="Kohler A."/>
            <person name="Barry K."/>
            <person name="LaButti K."/>
            <person name="Morin E."/>
            <person name="Salamov A."/>
            <person name="Lipzen A."/>
            <person name="Mereny Z."/>
            <person name="Hegedus B."/>
            <person name="Baldrian P."/>
            <person name="Stursova M."/>
            <person name="Weitz H."/>
            <person name="Taylor A."/>
            <person name="Grigoriev I.V."/>
            <person name="Nagy L.G."/>
            <person name="Martin F."/>
            <person name="Kauserud H."/>
        </authorList>
    </citation>
    <scope>NUCLEOTIDE SEQUENCE</scope>
    <source>
        <strain evidence="1">CBHHK002</strain>
    </source>
</reference>
<gene>
    <name evidence="1" type="ORF">DFH08DRAFT_973785</name>
</gene>